<reference evidence="1 2" key="1">
    <citation type="journal article" date="2017" name="Genome Announc.">
        <title>Draft Genome Sequences of Salinivibrio proteolyticus, Salinivibrio sharmensis, Salinivibrio siamensis, Salinivibrio costicola subsp. alcaliphilus, Salinivibrio costicola subsp. vallismortis, and 29 New Isolates Belonging to the Genus Salinivibrio.</title>
        <authorList>
            <person name="Lopez-Hermoso C."/>
            <person name="de la Haba R.R."/>
            <person name="Sanchez-Porro C."/>
            <person name="Bayliss S.C."/>
            <person name="Feil E.J."/>
            <person name="Ventosa A."/>
        </authorList>
    </citation>
    <scope>NUCLEOTIDE SEQUENCE [LARGE SCALE GENOMIC DNA]</scope>
    <source>
        <strain evidence="1 2">IC202</strain>
    </source>
</reference>
<dbReference type="Pfam" id="PF02423">
    <property type="entry name" value="OCD_Mu_crystall"/>
    <property type="match status" value="1"/>
</dbReference>
<name>A0AB36K6L1_9GAMM</name>
<sequence length="322" mass="34497">MQLYHRQQIESVATFNPHSLSVIENAFSALGRGEVTMPPVLSMAIHEHNGEVDVKTAHIKGAERFAIKVSPGFFDNPSIGLPSLNGLMVVFSASTGLVEAVLFDEGYLTDLRTALAGALSAKYCARDDANIVTVLGAGTQARLQVSALKLVREIDTVHVWARDNAQARQYKAEVEAELGVRVIPHQDVAQACQQADIIVTTTPAKQPILHWQDIPKGAHVTAMGSDSAEKRELDPHILHNADWVLVDRRAQSEVLGELKGLALSRCVEELGKTVASGRPIARSDEAVTVCDLTGTGVQDTAIANYVVSALHHTHGSGDAGAL</sequence>
<dbReference type="RefSeq" id="WP_077458790.1">
    <property type="nucleotide sequence ID" value="NZ_MUEN01000017.1"/>
</dbReference>
<protein>
    <submittedName>
        <fullName evidence="1">Cyclodeaminase</fullName>
    </submittedName>
</protein>
<dbReference type="EMBL" id="MUEO01000026">
    <property type="protein sequence ID" value="OOE43341.1"/>
    <property type="molecule type" value="Genomic_DNA"/>
</dbReference>
<evidence type="ECO:0000313" key="2">
    <source>
        <dbReference type="Proteomes" id="UP000188726"/>
    </source>
</evidence>
<organism evidence="1 2">
    <name type="scientific">Salinivibrio kushneri</name>
    <dbReference type="NCBI Taxonomy" id="1908198"/>
    <lineage>
        <taxon>Bacteria</taxon>
        <taxon>Pseudomonadati</taxon>
        <taxon>Pseudomonadota</taxon>
        <taxon>Gammaproteobacteria</taxon>
        <taxon>Vibrionales</taxon>
        <taxon>Vibrionaceae</taxon>
        <taxon>Salinivibrio</taxon>
    </lineage>
</organism>
<dbReference type="InterPro" id="IPR036291">
    <property type="entry name" value="NAD(P)-bd_dom_sf"/>
</dbReference>
<dbReference type="PIRSF" id="PIRSF001439">
    <property type="entry name" value="CryM"/>
    <property type="match status" value="1"/>
</dbReference>
<dbReference type="AlphaFoldDB" id="A0AB36K6L1"/>
<dbReference type="GO" id="GO:0005737">
    <property type="term" value="C:cytoplasm"/>
    <property type="evidence" value="ECO:0007669"/>
    <property type="project" value="TreeGrafter"/>
</dbReference>
<proteinExistence type="predicted"/>
<accession>A0AB36K6L1</accession>
<dbReference type="Proteomes" id="UP000188726">
    <property type="component" value="Unassembled WGS sequence"/>
</dbReference>
<gene>
    <name evidence="1" type="ORF">BZG09_10775</name>
</gene>
<dbReference type="PANTHER" id="PTHR13812">
    <property type="entry name" value="KETIMINE REDUCTASE MU-CRYSTALLIN"/>
    <property type="match status" value="1"/>
</dbReference>
<dbReference type="NCBIfam" id="NF006141">
    <property type="entry name" value="PRK08291.1"/>
    <property type="match status" value="1"/>
</dbReference>
<comment type="caution">
    <text evidence="1">The sequence shown here is derived from an EMBL/GenBank/DDBJ whole genome shotgun (WGS) entry which is preliminary data.</text>
</comment>
<dbReference type="Gene3D" id="3.30.1780.10">
    <property type="entry name" value="ornithine cyclodeaminase, domain 1"/>
    <property type="match status" value="1"/>
</dbReference>
<dbReference type="InterPro" id="IPR003462">
    <property type="entry name" value="ODC_Mu_crystall"/>
</dbReference>
<evidence type="ECO:0000313" key="1">
    <source>
        <dbReference type="EMBL" id="OOE43341.1"/>
    </source>
</evidence>
<dbReference type="PANTHER" id="PTHR13812:SF19">
    <property type="entry name" value="KETIMINE REDUCTASE MU-CRYSTALLIN"/>
    <property type="match status" value="1"/>
</dbReference>
<dbReference type="SUPFAM" id="SSF51735">
    <property type="entry name" value="NAD(P)-binding Rossmann-fold domains"/>
    <property type="match status" value="1"/>
</dbReference>
<dbReference type="InterPro" id="IPR023401">
    <property type="entry name" value="ODC_N"/>
</dbReference>
<dbReference type="Gene3D" id="3.40.50.720">
    <property type="entry name" value="NAD(P)-binding Rossmann-like Domain"/>
    <property type="match status" value="1"/>
</dbReference>